<dbReference type="InterPro" id="IPR019441">
    <property type="entry name" value="FMP27/BLTP2/Hobbit_GFWDK_RBG"/>
</dbReference>
<dbReference type="PANTHER" id="PTHR15678">
    <property type="entry name" value="ANTIGEN MLAA-22-RELATED"/>
    <property type="match status" value="1"/>
</dbReference>
<name>A0A8H7ZWF3_9FUNG</name>
<evidence type="ECO:0000313" key="2">
    <source>
        <dbReference type="EMBL" id="KAG5460828.1"/>
    </source>
</evidence>
<comment type="caution">
    <text evidence="2">The sequence shown here is derived from an EMBL/GenBank/DDBJ whole genome shotgun (WGS) entry which is preliminary data.</text>
</comment>
<feature type="domain" description="FMP27/BLTP2/Hobbit GFWDK motif-containing RBG unit" evidence="1">
    <location>
        <begin position="247"/>
        <end position="407"/>
    </location>
</feature>
<dbReference type="Pfam" id="PF10344">
    <property type="entry name" value="Hobbit"/>
    <property type="match status" value="1"/>
</dbReference>
<dbReference type="Proteomes" id="UP000673691">
    <property type="component" value="Unassembled WGS sequence"/>
</dbReference>
<dbReference type="OrthoDB" id="1562405at2759"/>
<reference evidence="2 3" key="1">
    <citation type="journal article" name="Sci. Rep.">
        <title>Genome-scale phylogenetic analyses confirm Olpidium as the closest living zoosporic fungus to the non-flagellated, terrestrial fungi.</title>
        <authorList>
            <person name="Chang Y."/>
            <person name="Rochon D."/>
            <person name="Sekimoto S."/>
            <person name="Wang Y."/>
            <person name="Chovatia M."/>
            <person name="Sandor L."/>
            <person name="Salamov A."/>
            <person name="Grigoriev I.V."/>
            <person name="Stajich J.E."/>
            <person name="Spatafora J.W."/>
        </authorList>
    </citation>
    <scope>NUCLEOTIDE SEQUENCE [LARGE SCALE GENOMIC DNA]</scope>
    <source>
        <strain evidence="2">S191</strain>
    </source>
</reference>
<evidence type="ECO:0000313" key="3">
    <source>
        <dbReference type="Proteomes" id="UP000673691"/>
    </source>
</evidence>
<organism evidence="2 3">
    <name type="scientific">Olpidium bornovanus</name>
    <dbReference type="NCBI Taxonomy" id="278681"/>
    <lineage>
        <taxon>Eukaryota</taxon>
        <taxon>Fungi</taxon>
        <taxon>Fungi incertae sedis</taxon>
        <taxon>Olpidiomycota</taxon>
        <taxon>Olpidiomycotina</taxon>
        <taxon>Olpidiomycetes</taxon>
        <taxon>Olpidiales</taxon>
        <taxon>Olpidiaceae</taxon>
        <taxon>Olpidium</taxon>
    </lineage>
</organism>
<gene>
    <name evidence="2" type="ORF">BJ554DRAFT_7077</name>
</gene>
<dbReference type="EMBL" id="JAEFCI010004649">
    <property type="protein sequence ID" value="KAG5460828.1"/>
    <property type="molecule type" value="Genomic_DNA"/>
</dbReference>
<dbReference type="PANTHER" id="PTHR15678:SF6">
    <property type="entry name" value="BRIDGE-LIKE LIPID TRANSFER PROTEIN FAMILY MEMBER 2"/>
    <property type="match status" value="1"/>
</dbReference>
<dbReference type="SMART" id="SM01214">
    <property type="entry name" value="Fmp27_GFWDK"/>
    <property type="match status" value="1"/>
</dbReference>
<proteinExistence type="predicted"/>
<dbReference type="InterPro" id="IPR045167">
    <property type="entry name" value="Hobbit"/>
</dbReference>
<keyword evidence="3" id="KW-1185">Reference proteome</keyword>
<dbReference type="AlphaFoldDB" id="A0A8H7ZWF3"/>
<evidence type="ECO:0000259" key="1">
    <source>
        <dbReference type="SMART" id="SM01214"/>
    </source>
</evidence>
<sequence>MFVSDAPTTTEARKTAPALSISVQTASFRLDDDPFEIALSRAYAVGLEEQKARLAREQAFHQKVIAVSKEIRHGGTSYAAQPGKVHRGYDVESAWWSLMEFNSRNWVRRVTEYIAAQQQRQVSQHPDEDADDGMDIVAGVVDLDNSYAGRKIRKYSTFGITRCAAVNNTDAINLEGRKTPIRPVPLFRIAMTGLKVMMKHPGFGRPETAEMISKIDGGASSVAQSYDLLLPADIEVELAEATVQVRDHPFPLLKVPPLRRQSDTLTSECPGPDNPGSSFSAKGLVILAEPMPGAESLYPVRVSLEPNGEDSFGIVVERSLAPVKVFMDLTARAYSDVQASFGVASLPSLQDVSRAMDTITKPSRDPSPPVGYWDKMRMLVHGSLRLKFAGSGGLCLRLRGSRDPYFGKHRGTGSSGYEAIWQKNARIAFGGEEFVTICADRFLLGAPRLQEWVYEQKSLPSVTVPDVADSDGAGRKARSTPVAGRTFEKIILNLEGESRLSIGLRFESECAGARCDVNVCKPVIPHSQVVLRTPGHVSGP</sequence>
<accession>A0A8H7ZWF3</accession>
<protein>
    <submittedName>
        <fullName evidence="2">RNA pol II promoter Fmp27 protein domain-containing protein</fullName>
    </submittedName>
</protein>